<gene>
    <name evidence="1" type="ORF">DC487_15735</name>
</gene>
<dbReference type="OrthoDB" id="114943at2"/>
<dbReference type="EMBL" id="QDKG01000007">
    <property type="protein sequence ID" value="PVH24185.1"/>
    <property type="molecule type" value="Genomic_DNA"/>
</dbReference>
<dbReference type="Gene3D" id="1.20.910.10">
    <property type="entry name" value="Heme oxygenase-like"/>
    <property type="match status" value="1"/>
</dbReference>
<comment type="caution">
    <text evidence="1">The sequence shown here is derived from an EMBL/GenBank/DDBJ whole genome shotgun (WGS) entry which is preliminary data.</text>
</comment>
<protein>
    <submittedName>
        <fullName evidence="1">Heme oxygenase</fullName>
    </submittedName>
</protein>
<accession>A0A2T8HFJ5</accession>
<dbReference type="InterPro" id="IPR016053">
    <property type="entry name" value="Haem_Oase-like"/>
</dbReference>
<dbReference type="GO" id="GO:0004392">
    <property type="term" value="F:heme oxygenase (decyclizing) activity"/>
    <property type="evidence" value="ECO:0007669"/>
    <property type="project" value="InterPro"/>
</dbReference>
<dbReference type="SUPFAM" id="SSF48613">
    <property type="entry name" value="Heme oxygenase-like"/>
    <property type="match status" value="1"/>
</dbReference>
<evidence type="ECO:0000313" key="2">
    <source>
        <dbReference type="Proteomes" id="UP000245627"/>
    </source>
</evidence>
<organism evidence="1 2">
    <name type="scientific">Sphingobacterium corticibacter</name>
    <dbReference type="NCBI Taxonomy" id="2171749"/>
    <lineage>
        <taxon>Bacteria</taxon>
        <taxon>Pseudomonadati</taxon>
        <taxon>Bacteroidota</taxon>
        <taxon>Sphingobacteriia</taxon>
        <taxon>Sphingobacteriales</taxon>
        <taxon>Sphingobacteriaceae</taxon>
        <taxon>Sphingobacterium</taxon>
    </lineage>
</organism>
<dbReference type="AlphaFoldDB" id="A0A2T8HFJ5"/>
<dbReference type="GO" id="GO:0006788">
    <property type="term" value="P:heme oxidation"/>
    <property type="evidence" value="ECO:0007669"/>
    <property type="project" value="InterPro"/>
</dbReference>
<sequence length="185" mass="21033">MLNQYIKEHTKEAHQALEVIVVKQLKAIRSEEDYAHILKKFYVYFSSIEKAIKPYIEDVLQDYSERRNSTHIRADIEMLGEEVDMSTTAIVPSINNVREAMSALYVLEGSIMGGPYIVQMLKKYGITQGFSFFSGYGDESAKMWEKFVDILNTVGSDPSTFADSAAMANQTFSRFQDVLMEPTGR</sequence>
<name>A0A2T8HFJ5_9SPHI</name>
<dbReference type="Pfam" id="PF01126">
    <property type="entry name" value="Heme_oxygenase"/>
    <property type="match status" value="1"/>
</dbReference>
<reference evidence="1 2" key="1">
    <citation type="submission" date="2018-04" db="EMBL/GenBank/DDBJ databases">
        <title>Sphingobacterium cortibacter sp. nov.</title>
        <authorList>
            <person name="Li Y."/>
        </authorList>
    </citation>
    <scope>NUCLEOTIDE SEQUENCE [LARGE SCALE GENOMIC DNA]</scope>
    <source>
        <strain evidence="1 2">2c-3</strain>
    </source>
</reference>
<keyword evidence="2" id="KW-1185">Reference proteome</keyword>
<dbReference type="Proteomes" id="UP000245627">
    <property type="component" value="Unassembled WGS sequence"/>
</dbReference>
<dbReference type="InterPro" id="IPR016084">
    <property type="entry name" value="Haem_Oase-like_multi-hlx"/>
</dbReference>
<dbReference type="CDD" id="cd19166">
    <property type="entry name" value="HemeO-bac"/>
    <property type="match status" value="1"/>
</dbReference>
<evidence type="ECO:0000313" key="1">
    <source>
        <dbReference type="EMBL" id="PVH24185.1"/>
    </source>
</evidence>
<dbReference type="RefSeq" id="WP_116776933.1">
    <property type="nucleotide sequence ID" value="NZ_QDKG01000007.1"/>
</dbReference>
<proteinExistence type="predicted"/>